<dbReference type="InterPro" id="IPR000008">
    <property type="entry name" value="C2_dom"/>
</dbReference>
<dbReference type="GO" id="GO:0005544">
    <property type="term" value="F:calcium-dependent phospholipid binding"/>
    <property type="evidence" value="ECO:0007669"/>
    <property type="project" value="InterPro"/>
</dbReference>
<reference evidence="3" key="1">
    <citation type="submission" date="2022-07" db="EMBL/GenBank/DDBJ databases">
        <authorList>
            <person name="Trinca V."/>
            <person name="Uliana J.V.C."/>
            <person name="Torres T.T."/>
            <person name="Ward R.J."/>
            <person name="Monesi N."/>
        </authorList>
    </citation>
    <scope>NUCLEOTIDE SEQUENCE</scope>
    <source>
        <strain evidence="3">HSMRA1968</strain>
        <tissue evidence="3">Whole embryos</tissue>
    </source>
</reference>
<feature type="compositionally biased region" description="Low complexity" evidence="1">
    <location>
        <begin position="518"/>
        <end position="538"/>
    </location>
</feature>
<dbReference type="SMART" id="SM00239">
    <property type="entry name" value="C2"/>
    <property type="match status" value="1"/>
</dbReference>
<dbReference type="InterPro" id="IPR057815">
    <property type="entry name" value="C2CD5_C"/>
</dbReference>
<dbReference type="GO" id="GO:0072659">
    <property type="term" value="P:protein localization to plasma membrane"/>
    <property type="evidence" value="ECO:0007669"/>
    <property type="project" value="TreeGrafter"/>
</dbReference>
<dbReference type="InterPro" id="IPR038983">
    <property type="entry name" value="C2CD5"/>
</dbReference>
<dbReference type="Pfam" id="PF23025">
    <property type="entry name" value="YbjQ_2"/>
    <property type="match status" value="3"/>
</dbReference>
<feature type="region of interest" description="Disordered" evidence="1">
    <location>
        <begin position="509"/>
        <end position="548"/>
    </location>
</feature>
<dbReference type="Pfam" id="PF00168">
    <property type="entry name" value="C2"/>
    <property type="match status" value="1"/>
</dbReference>
<feature type="region of interest" description="Disordered" evidence="1">
    <location>
        <begin position="467"/>
        <end position="489"/>
    </location>
</feature>
<feature type="region of interest" description="Disordered" evidence="1">
    <location>
        <begin position="948"/>
        <end position="1006"/>
    </location>
</feature>
<feature type="compositionally biased region" description="Acidic residues" evidence="1">
    <location>
        <begin position="539"/>
        <end position="548"/>
    </location>
</feature>
<organism evidence="3 4">
    <name type="scientific">Pseudolycoriella hygida</name>
    <dbReference type="NCBI Taxonomy" id="35572"/>
    <lineage>
        <taxon>Eukaryota</taxon>
        <taxon>Metazoa</taxon>
        <taxon>Ecdysozoa</taxon>
        <taxon>Arthropoda</taxon>
        <taxon>Hexapoda</taxon>
        <taxon>Insecta</taxon>
        <taxon>Pterygota</taxon>
        <taxon>Neoptera</taxon>
        <taxon>Endopterygota</taxon>
        <taxon>Diptera</taxon>
        <taxon>Nematocera</taxon>
        <taxon>Sciaroidea</taxon>
        <taxon>Sciaridae</taxon>
        <taxon>Pseudolycoriella</taxon>
    </lineage>
</organism>
<dbReference type="GO" id="GO:0090314">
    <property type="term" value="P:positive regulation of protein targeting to membrane"/>
    <property type="evidence" value="ECO:0007669"/>
    <property type="project" value="TreeGrafter"/>
</dbReference>
<dbReference type="GO" id="GO:0065002">
    <property type="term" value="P:intracellular protein transmembrane transport"/>
    <property type="evidence" value="ECO:0007669"/>
    <property type="project" value="TreeGrafter"/>
</dbReference>
<proteinExistence type="predicted"/>
<dbReference type="OrthoDB" id="419768at2759"/>
<feature type="compositionally biased region" description="Polar residues" evidence="1">
    <location>
        <begin position="476"/>
        <end position="487"/>
    </location>
</feature>
<protein>
    <submittedName>
        <fullName evidence="3">C2 domain-containing protein 5</fullName>
    </submittedName>
</protein>
<dbReference type="InterPro" id="IPR056430">
    <property type="entry name" value="C2CD5_YbjQ-like_dom"/>
</dbReference>
<dbReference type="Pfam" id="PF23028">
    <property type="entry name" value="YbjQ_3"/>
    <property type="match status" value="1"/>
</dbReference>
<keyword evidence="4" id="KW-1185">Reference proteome</keyword>
<evidence type="ECO:0000313" key="4">
    <source>
        <dbReference type="Proteomes" id="UP001151699"/>
    </source>
</evidence>
<dbReference type="GO" id="GO:0005509">
    <property type="term" value="F:calcium ion binding"/>
    <property type="evidence" value="ECO:0007669"/>
    <property type="project" value="TreeGrafter"/>
</dbReference>
<dbReference type="GO" id="GO:0031340">
    <property type="term" value="P:positive regulation of vesicle fusion"/>
    <property type="evidence" value="ECO:0007669"/>
    <property type="project" value="TreeGrafter"/>
</dbReference>
<evidence type="ECO:0000313" key="3">
    <source>
        <dbReference type="EMBL" id="KAJ6635846.1"/>
    </source>
</evidence>
<dbReference type="InterPro" id="IPR035892">
    <property type="entry name" value="C2_domain_sf"/>
</dbReference>
<feature type="compositionally biased region" description="Polar residues" evidence="1">
    <location>
        <begin position="578"/>
        <end position="596"/>
    </location>
</feature>
<name>A0A9Q0RXA3_9DIPT</name>
<evidence type="ECO:0000256" key="1">
    <source>
        <dbReference type="SAM" id="MobiDB-lite"/>
    </source>
</evidence>
<dbReference type="EMBL" id="WJQU01000004">
    <property type="protein sequence ID" value="KAJ6635846.1"/>
    <property type="molecule type" value="Genomic_DNA"/>
</dbReference>
<feature type="region of interest" description="Disordered" evidence="1">
    <location>
        <begin position="655"/>
        <end position="677"/>
    </location>
</feature>
<dbReference type="Pfam" id="PF23128">
    <property type="entry name" value="YbjQ_4"/>
    <property type="match status" value="1"/>
</dbReference>
<dbReference type="PROSITE" id="PS50004">
    <property type="entry name" value="C2"/>
    <property type="match status" value="1"/>
</dbReference>
<feature type="compositionally biased region" description="Low complexity" evidence="1">
    <location>
        <begin position="970"/>
        <end position="981"/>
    </location>
</feature>
<dbReference type="GO" id="GO:0005886">
    <property type="term" value="C:plasma membrane"/>
    <property type="evidence" value="ECO:0007669"/>
    <property type="project" value="TreeGrafter"/>
</dbReference>
<gene>
    <name evidence="3" type="primary">C2cd5</name>
    <name evidence="3" type="ORF">Bhyg_14432</name>
</gene>
<dbReference type="CDD" id="cd08688">
    <property type="entry name" value="C2_KIAA0528-like"/>
    <property type="match status" value="1"/>
</dbReference>
<dbReference type="InterPro" id="IPR056431">
    <property type="entry name" value="C2CD5_YbjQ-rel_dom"/>
</dbReference>
<feature type="region of interest" description="Disordered" evidence="1">
    <location>
        <begin position="379"/>
        <end position="420"/>
    </location>
</feature>
<dbReference type="InterPro" id="IPR037785">
    <property type="entry name" value="C2_C2CD5"/>
</dbReference>
<feature type="domain" description="C2" evidence="2">
    <location>
        <begin position="1"/>
        <end position="108"/>
    </location>
</feature>
<dbReference type="PANTHER" id="PTHR37412:SF2">
    <property type="entry name" value="C2 DOMAIN-CONTAINING PROTEIN 5"/>
    <property type="match status" value="1"/>
</dbReference>
<dbReference type="SUPFAM" id="SSF49562">
    <property type="entry name" value="C2 domain (Calcium/lipid-binding domain, CaLB)"/>
    <property type="match status" value="1"/>
</dbReference>
<feature type="region of interest" description="Disordered" evidence="1">
    <location>
        <begin position="578"/>
        <end position="600"/>
    </location>
</feature>
<feature type="compositionally biased region" description="Polar residues" evidence="1">
    <location>
        <begin position="992"/>
        <end position="1006"/>
    </location>
</feature>
<sequence>MPGKVRVKIIAGRNLPVMDRGSDTTDAYVEIKLANTTYKTDVYRKSLNPQWNSDFYRFELDDAELQDEPLQIRLMDYDTYSANDAIGKVNICLNPLLFPSFDMTGQVIRSGKGAVMSGWIPVFDTCKGIRGEVNLIVKVDLFSDVNKFRQSSCGVQFFHSSIIPYGYVAQAIHGFVEELVVNDDPEYQWIDKIRTPRASNEARQVVFLKLSGQVQRKIGLKAIDLGANAVIGYVQCFDLEGDVGVVARGSGTAVTLVKVNESILQQTADAALLEEQLKYLEFLNDGNNSDNFSKFDAQNYPSNSGDVVYKILGINQNASANKTTSIVLNKKLKKQESTHEMIPEEPVENLENLKILVAQEDNRRENFKERLGVGIRKMRKTSKNMLRQKGNPFKRHSRTEETEDDSSTTMSRAPSTSSLRASLTDIKGILKKSVGGKSKYQKPSAEGVGMTALLVSSMMAAPSLDCISEAHDPPKTSGQHKSGSLFNLPSGRVDRSEIYPIRKLPAKEVPGMHDIRTSDSNLSSNTSISSSSVSSSSCNEEDDLSEEEEHIRKNEIVLVDADTVSLVVKSVLAQEESQLESSNWIEPATTSSSSSPDEPKIILVQQPLTDSDRRDSDSGLLLRTGVTRFSKDKSGNVSSCEVVEIESNVSEMSTFLDAPNSDPDADNWIQPGSTTDEPEYVETRRSSIFKELKENISEKLHSIQEHLTQQQPNEIRNKHGLISTAMDTILIEQATIMGAKPSLNQATILRNESMKRRSSIDSLKRRITSLYKRSGDSQKSELKNESGMIGTAMKTMLMDAANVTEEVVGHSTNNPPKADAEPFASLNNSKRPSIIEVSETLNSYGSAIEFGDTTEQLIQPFISLTDLKNAARVQSNKPLFVVDCPTKSHLPTQKSSKSKCCLPSQVDNTQDCASCDSNTTNKASLLVPAPLPVNRSNAEIVGSPNKTVGHIRAESTGGKMAHSPSKGLVSGSQSASIASSSKEPIFRRSSDSDLSVTPKGNSLTTTMERPERLETTYKTPFHHDNLDMLEYPFLTMSKYPQGFILHLGATVCSRSVKLLERVPNPDEPETRDSWWKELRMEVRSHARALNCNVILGYTEVTAISDDVCVLSVSGTAAVINPKFTSDSFATTKRVQVAGGSAPKDISQSPLERSDVDKDMRKIAVTKDVAQPLPINEKMTSATATIDETEILSTKSNRETGCTLCHIPYRKSSTFNMQSKKCSSCRVGDVPDILMITIELPDCVQITGRGCFIQAQVCRTKKDLKSESNAKEISDAIPFLEYEIHRLLVNKIKSKGMNALFGMKATIAIGERVIALIATGTAVFLPALPAPSPPKILAGNSWSNSDKIRDLQKSIRDTFDRNREIYQLKSPEELEHGHRNAMSDEMYLRDMESSEIDLTHGHKDACVLEVDDIEDLEIIALLMEPPPPDGFHVVNTQSVPGLHDLEVVRNLQMFVQVYRGKLGLNQQASNFPRHFQRLVQSIYFKIRSMIPCAICDFRFRLDFPESEEIQILVTGMALGLGEPSKLSKYKRKVAAHPQTKESKKLAEDELIFNLEDEELSEQMTQSLSLPSSSKALTQTGSLKLKKSPNRGRFSSVRAAKHVPLQERFGVDLTPLCYVPGGKIDKYLGNLNFFFIRESTSVKENGGISGFVHSFITEVLAIVRANVTALGGNAMVSFYMTEMILVDNPHKNHGQCLISVGGDVVFVSYFSDE</sequence>
<accession>A0A9Q0RXA3</accession>
<evidence type="ECO:0000259" key="2">
    <source>
        <dbReference type="PROSITE" id="PS50004"/>
    </source>
</evidence>
<dbReference type="Proteomes" id="UP001151699">
    <property type="component" value="Chromosome C"/>
</dbReference>
<comment type="caution">
    <text evidence="3">The sequence shown here is derived from an EMBL/GenBank/DDBJ whole genome shotgun (WGS) entry which is preliminary data.</text>
</comment>
<dbReference type="Gene3D" id="2.60.40.150">
    <property type="entry name" value="C2 domain"/>
    <property type="match status" value="1"/>
</dbReference>
<dbReference type="GO" id="GO:0010828">
    <property type="term" value="P:positive regulation of D-glucose transmembrane transport"/>
    <property type="evidence" value="ECO:0007669"/>
    <property type="project" value="TreeGrafter"/>
</dbReference>
<dbReference type="PANTHER" id="PTHR37412">
    <property type="entry name" value="C2 DOMAIN-CONTAINING PROTEIN 5"/>
    <property type="match status" value="1"/>
</dbReference>